<feature type="region of interest" description="Disordered" evidence="2">
    <location>
        <begin position="1"/>
        <end position="66"/>
    </location>
</feature>
<feature type="region of interest" description="Disordered" evidence="2">
    <location>
        <begin position="302"/>
        <end position="328"/>
    </location>
</feature>
<feature type="compositionally biased region" description="Basic and acidic residues" evidence="2">
    <location>
        <begin position="259"/>
        <end position="269"/>
    </location>
</feature>
<proteinExistence type="predicted"/>
<protein>
    <submittedName>
        <fullName evidence="3">Predicted protein</fullName>
    </submittedName>
</protein>
<reference evidence="3 4" key="1">
    <citation type="journal article" date="2009" name="Science">
        <title>Green evolution and dynamic adaptations revealed by genomes of the marine picoeukaryotes Micromonas.</title>
        <authorList>
            <person name="Worden A.Z."/>
            <person name="Lee J.H."/>
            <person name="Mock T."/>
            <person name="Rouze P."/>
            <person name="Simmons M.P."/>
            <person name="Aerts A.L."/>
            <person name="Allen A.E."/>
            <person name="Cuvelier M.L."/>
            <person name="Derelle E."/>
            <person name="Everett M.V."/>
            <person name="Foulon E."/>
            <person name="Grimwood J."/>
            <person name="Gundlach H."/>
            <person name="Henrissat B."/>
            <person name="Napoli C."/>
            <person name="McDonald S.M."/>
            <person name="Parker M.S."/>
            <person name="Rombauts S."/>
            <person name="Salamov A."/>
            <person name="Von Dassow P."/>
            <person name="Badger J.H."/>
            <person name="Coutinho P.M."/>
            <person name="Demir E."/>
            <person name="Dubchak I."/>
            <person name="Gentemann C."/>
            <person name="Eikrem W."/>
            <person name="Gready J.E."/>
            <person name="John U."/>
            <person name="Lanier W."/>
            <person name="Lindquist E.A."/>
            <person name="Lucas S."/>
            <person name="Mayer K.F."/>
            <person name="Moreau H."/>
            <person name="Not F."/>
            <person name="Otillar R."/>
            <person name="Panaud O."/>
            <person name="Pangilinan J."/>
            <person name="Paulsen I."/>
            <person name="Piegu B."/>
            <person name="Poliakov A."/>
            <person name="Robbens S."/>
            <person name="Schmutz J."/>
            <person name="Toulza E."/>
            <person name="Wyss T."/>
            <person name="Zelensky A."/>
            <person name="Zhou K."/>
            <person name="Armbrust E.V."/>
            <person name="Bhattacharya D."/>
            <person name="Goodenough U.W."/>
            <person name="Van de Peer Y."/>
            <person name="Grigoriev I.V."/>
        </authorList>
    </citation>
    <scope>NUCLEOTIDE SEQUENCE [LARGE SCALE GENOMIC DNA]</scope>
    <source>
        <strain evidence="3 4">CCMP1545</strain>
    </source>
</reference>
<feature type="compositionally biased region" description="Basic and acidic residues" evidence="2">
    <location>
        <begin position="239"/>
        <end position="250"/>
    </location>
</feature>
<feature type="region of interest" description="Disordered" evidence="2">
    <location>
        <begin position="239"/>
        <end position="269"/>
    </location>
</feature>
<evidence type="ECO:0000256" key="1">
    <source>
        <dbReference type="SAM" id="Coils"/>
    </source>
</evidence>
<evidence type="ECO:0000313" key="3">
    <source>
        <dbReference type="EMBL" id="EEH57983.1"/>
    </source>
</evidence>
<dbReference type="GeneID" id="9683470"/>
<name>C1MPY9_MICPC</name>
<keyword evidence="4" id="KW-1185">Reference proteome</keyword>
<dbReference type="RefSeq" id="XP_003058032.1">
    <property type="nucleotide sequence ID" value="XM_003057986.1"/>
</dbReference>
<accession>C1MPY9</accession>
<gene>
    <name evidence="3" type="ORF">MICPUCDRAFT_39218</name>
</gene>
<dbReference type="Proteomes" id="UP000001876">
    <property type="component" value="Unassembled WGS sequence"/>
</dbReference>
<dbReference type="AlphaFoldDB" id="C1MPY9"/>
<sequence length="706" mass="73896">MTDLDATVASFTPTRSPSADRSSASEPSPTPTPTPSDDASRSPRVIVTPGRDLDAAASRAARRDAELSAREAALAEREAALALERAALASAREAASESTSRVAAETTVACNTAAKSKAMNAAVAAELNRREDALSRREDEIAARERRETSAALREREDVVAEREKRAAAVEAQLDAKLAEAERAEAARGAAARDAIETVTANLERRAAEVASAQVQSDERARVADDRLKAADELHASLEARERAATERESALSQLQDAVEQRSEALREAGRERGEALEAMQITLKAREEALKAVEAQLAESRARARETATSQGGGGGGSGGGGGDDLSEDAVQMLHVLQLKLQLAEAERAAAEDKTNEMERRCEQFEAVATAATDLASKLEATVSTQQRVLETLNENGAGESSELELANAEIARLKLMNNGAGGGVGEENKDEEIATLKRALRLAAERAAAAEKAAKAAIARVTAHAKAQKNGEMDALRATHDAEVAAAVAKVSKGTAIEDWVAIADDARRERDDIAEELRVASAASARAAAVSEKLDVRTATLAATTAALEEVVRSSHGGRVLASSQESPRAAPKNDDDASEDHMAVLDYLCSVARERFKDDGDGGDGGRDLFEGGKLEARARVAVKDVTRALTEAAAAAAAGGGVGGAGSGVRAFASPATGEGGLNPERDLSPIERATSPAVMKLHAMEASFAAQRERMTTLTM</sequence>
<keyword evidence="1" id="KW-0175">Coiled coil</keyword>
<evidence type="ECO:0000313" key="4">
    <source>
        <dbReference type="Proteomes" id="UP000001876"/>
    </source>
</evidence>
<feature type="region of interest" description="Disordered" evidence="2">
    <location>
        <begin position="557"/>
        <end position="581"/>
    </location>
</feature>
<evidence type="ECO:0000256" key="2">
    <source>
        <dbReference type="SAM" id="MobiDB-lite"/>
    </source>
</evidence>
<feature type="coiled-coil region" evidence="1">
    <location>
        <begin position="335"/>
        <end position="397"/>
    </location>
</feature>
<dbReference type="EMBL" id="GG663738">
    <property type="protein sequence ID" value="EEH57983.1"/>
    <property type="molecule type" value="Genomic_DNA"/>
</dbReference>
<feature type="region of interest" description="Disordered" evidence="2">
    <location>
        <begin position="127"/>
        <end position="166"/>
    </location>
</feature>
<organism evidence="4">
    <name type="scientific">Micromonas pusilla (strain CCMP1545)</name>
    <name type="common">Picoplanktonic green alga</name>
    <dbReference type="NCBI Taxonomy" id="564608"/>
    <lineage>
        <taxon>Eukaryota</taxon>
        <taxon>Viridiplantae</taxon>
        <taxon>Chlorophyta</taxon>
        <taxon>Mamiellophyceae</taxon>
        <taxon>Mamiellales</taxon>
        <taxon>Mamiellaceae</taxon>
        <taxon>Micromonas</taxon>
    </lineage>
</organism>
<feature type="compositionally biased region" description="Gly residues" evidence="2">
    <location>
        <begin position="312"/>
        <end position="325"/>
    </location>
</feature>
<dbReference type="OMA" id="RHECDAN"/>
<feature type="compositionally biased region" description="Polar residues" evidence="2">
    <location>
        <begin position="9"/>
        <end position="20"/>
    </location>
</feature>
<dbReference type="KEGG" id="mpp:MICPUCDRAFT_39218"/>